<organism evidence="4">
    <name type="scientific">marine sediment metagenome</name>
    <dbReference type="NCBI Taxonomy" id="412755"/>
    <lineage>
        <taxon>unclassified sequences</taxon>
        <taxon>metagenomes</taxon>
        <taxon>ecological metagenomes</taxon>
    </lineage>
</organism>
<dbReference type="PRINTS" id="PR00508">
    <property type="entry name" value="S21N4MTFRASE"/>
</dbReference>
<dbReference type="InterPro" id="IPR029063">
    <property type="entry name" value="SAM-dependent_MTases_sf"/>
</dbReference>
<dbReference type="EMBL" id="BARV01027923">
    <property type="protein sequence ID" value="GAI42770.1"/>
    <property type="molecule type" value="Genomic_DNA"/>
</dbReference>
<dbReference type="Pfam" id="PF01555">
    <property type="entry name" value="N6_N4_Mtase"/>
    <property type="match status" value="1"/>
</dbReference>
<dbReference type="GO" id="GO:0008170">
    <property type="term" value="F:N-methyltransferase activity"/>
    <property type="evidence" value="ECO:0007669"/>
    <property type="project" value="InterPro"/>
</dbReference>
<feature type="domain" description="DNA methylase N-4/N-6" evidence="3">
    <location>
        <begin position="19"/>
        <end position="162"/>
    </location>
</feature>
<keyword evidence="1" id="KW-0489">Methyltransferase</keyword>
<dbReference type="GO" id="GO:0032259">
    <property type="term" value="P:methylation"/>
    <property type="evidence" value="ECO:0007669"/>
    <property type="project" value="UniProtKB-KW"/>
</dbReference>
<dbReference type="InterPro" id="IPR001091">
    <property type="entry name" value="RM_Methyltransferase"/>
</dbReference>
<proteinExistence type="predicted"/>
<dbReference type="InterPro" id="IPR002941">
    <property type="entry name" value="DNA_methylase_N4/N6"/>
</dbReference>
<evidence type="ECO:0000256" key="2">
    <source>
        <dbReference type="ARBA" id="ARBA00022679"/>
    </source>
</evidence>
<accession>X1PUI5</accession>
<evidence type="ECO:0000259" key="3">
    <source>
        <dbReference type="Pfam" id="PF01555"/>
    </source>
</evidence>
<reference evidence="4" key="1">
    <citation type="journal article" date="2014" name="Front. Microbiol.">
        <title>High frequency of phylogenetically diverse reductive dehalogenase-homologous genes in deep subseafloor sedimentary metagenomes.</title>
        <authorList>
            <person name="Kawai M."/>
            <person name="Futagami T."/>
            <person name="Toyoda A."/>
            <person name="Takaki Y."/>
            <person name="Nishi S."/>
            <person name="Hori S."/>
            <person name="Arai W."/>
            <person name="Tsubouchi T."/>
            <person name="Morono Y."/>
            <person name="Uchiyama I."/>
            <person name="Ito T."/>
            <person name="Fujiyama A."/>
            <person name="Inagaki F."/>
            <person name="Takami H."/>
        </authorList>
    </citation>
    <scope>NUCLEOTIDE SEQUENCE</scope>
    <source>
        <strain evidence="4">Expedition CK06-06</strain>
    </source>
</reference>
<dbReference type="GO" id="GO:0003677">
    <property type="term" value="F:DNA binding"/>
    <property type="evidence" value="ECO:0007669"/>
    <property type="project" value="InterPro"/>
</dbReference>
<feature type="non-terminal residue" evidence="4">
    <location>
        <position position="1"/>
    </location>
</feature>
<keyword evidence="2" id="KW-0808">Transferase</keyword>
<dbReference type="AlphaFoldDB" id="X1PUI5"/>
<comment type="caution">
    <text evidence="4">The sequence shown here is derived from an EMBL/GenBank/DDBJ whole genome shotgun (WGS) entry which is preliminary data.</text>
</comment>
<feature type="non-terminal residue" evidence="4">
    <location>
        <position position="260"/>
    </location>
</feature>
<sequence>DIEHTILASLPRLQRYGLFVWQKQTSTKMFGSYPYPPNIYEDNTIEFINVFVKAGRPPSLPKAAKEPSKLTQQEWRNLTMQVWPIYPEDVSRSGGHPCPFPVVLPQRLIMMYTFGRSPETDFAGDIVLDMFNGTGATCVAARALHRNWIGIDIHPGYCGIARNRVEHEGVDPHAVMLQRVSVKSPGSSRQLRLFAEDDLLGYGHDGSDNGQLSVGDQHTLSLLPNEQDVVQVLLVLCVPDLSLDTIVHHVPVGRARHRET</sequence>
<dbReference type="Gene3D" id="3.40.50.150">
    <property type="entry name" value="Vaccinia Virus protein VP39"/>
    <property type="match status" value="1"/>
</dbReference>
<evidence type="ECO:0000256" key="1">
    <source>
        <dbReference type="ARBA" id="ARBA00022603"/>
    </source>
</evidence>
<evidence type="ECO:0000313" key="4">
    <source>
        <dbReference type="EMBL" id="GAI42770.1"/>
    </source>
</evidence>
<gene>
    <name evidence="4" type="ORF">S06H3_44832</name>
</gene>
<dbReference type="SUPFAM" id="SSF53335">
    <property type="entry name" value="S-adenosyl-L-methionine-dependent methyltransferases"/>
    <property type="match status" value="1"/>
</dbReference>
<name>X1PUI5_9ZZZZ</name>
<protein>
    <recommendedName>
        <fullName evidence="3">DNA methylase N-4/N-6 domain-containing protein</fullName>
    </recommendedName>
</protein>